<evidence type="ECO:0008006" key="4">
    <source>
        <dbReference type="Google" id="ProtNLM"/>
    </source>
</evidence>
<organism evidence="2 3">
    <name type="scientific">Saccharopolyspora cebuensis</name>
    <dbReference type="NCBI Taxonomy" id="418759"/>
    <lineage>
        <taxon>Bacteria</taxon>
        <taxon>Bacillati</taxon>
        <taxon>Actinomycetota</taxon>
        <taxon>Actinomycetes</taxon>
        <taxon>Pseudonocardiales</taxon>
        <taxon>Pseudonocardiaceae</taxon>
        <taxon>Saccharopolyspora</taxon>
    </lineage>
</organism>
<comment type="caution">
    <text evidence="2">The sequence shown here is derived from an EMBL/GenBank/DDBJ whole genome shotgun (WGS) entry which is preliminary data.</text>
</comment>
<evidence type="ECO:0000256" key="1">
    <source>
        <dbReference type="SAM" id="SignalP"/>
    </source>
</evidence>
<name>A0ABV4CPG0_9PSEU</name>
<keyword evidence="3" id="KW-1185">Reference proteome</keyword>
<reference evidence="2 3" key="1">
    <citation type="submission" date="2024-08" db="EMBL/GenBank/DDBJ databases">
        <title>Genome mining of Saccharopolyspora cebuensis PGLac3 from Nigerian medicinal plant.</title>
        <authorList>
            <person name="Ezeobiora C.E."/>
            <person name="Igbokwe N.H."/>
            <person name="Amin D.H."/>
            <person name="Mendie U.E."/>
        </authorList>
    </citation>
    <scope>NUCLEOTIDE SEQUENCE [LARGE SCALE GENOMIC DNA]</scope>
    <source>
        <strain evidence="2 3">PGLac3</strain>
    </source>
</reference>
<proteinExistence type="predicted"/>
<dbReference type="EMBL" id="JBGEHV010000043">
    <property type="protein sequence ID" value="MEY8041827.1"/>
    <property type="molecule type" value="Genomic_DNA"/>
</dbReference>
<protein>
    <recommendedName>
        <fullName evidence="4">Secreted protein</fullName>
    </recommendedName>
</protein>
<dbReference type="Proteomes" id="UP001564626">
    <property type="component" value="Unassembled WGS sequence"/>
</dbReference>
<feature type="signal peptide" evidence="1">
    <location>
        <begin position="1"/>
        <end position="28"/>
    </location>
</feature>
<gene>
    <name evidence="2" type="ORF">AB8O55_20655</name>
</gene>
<keyword evidence="1" id="KW-0732">Signal</keyword>
<accession>A0ABV4CPG0</accession>
<evidence type="ECO:0000313" key="3">
    <source>
        <dbReference type="Proteomes" id="UP001564626"/>
    </source>
</evidence>
<feature type="chain" id="PRO_5046790025" description="Secreted protein" evidence="1">
    <location>
        <begin position="29"/>
        <end position="289"/>
    </location>
</feature>
<sequence length="289" mass="30283">MDASRFGGWAALGASAALLLGAAGPALATTEGPVAYAFTGAYHVPAFEAEQERFAEVFGSPEQRGVNGVVPPSAESAEDFLPVGPMSTGTAWFIHVNADAGVFGDTPPSGATADAHFESSAAMRGDGTPSATVSADYLLEAQNALGDSAEDHRWLYLDDVRSEAECRSPQRVSASTAASGMWVRQPDRGLAAVPVPAAGESYEVRDVPLRLPRTTMEHQNLPQYADISVRRVTDAADLVPTDQWRTGDVNATSGWRVEVASYVLVDGVRTDLDTSVLILGGTTCSVPAS</sequence>
<evidence type="ECO:0000313" key="2">
    <source>
        <dbReference type="EMBL" id="MEY8041827.1"/>
    </source>
</evidence>